<accession>A0A1P8WJ81</accession>
<dbReference type="GO" id="GO:0052621">
    <property type="term" value="F:diguanylate cyclase activity"/>
    <property type="evidence" value="ECO:0007669"/>
    <property type="project" value="UniProtKB-EC"/>
</dbReference>
<dbReference type="InterPro" id="IPR043128">
    <property type="entry name" value="Rev_trsase/Diguanyl_cyclase"/>
</dbReference>
<name>A0A1P8WJ81_9PLAN</name>
<dbReference type="GO" id="GO:0005886">
    <property type="term" value="C:plasma membrane"/>
    <property type="evidence" value="ECO:0007669"/>
    <property type="project" value="TreeGrafter"/>
</dbReference>
<dbReference type="OrthoDB" id="243535at2"/>
<dbReference type="InterPro" id="IPR050469">
    <property type="entry name" value="Diguanylate_Cyclase"/>
</dbReference>
<dbReference type="EC" id="2.7.7.65" evidence="1"/>
<dbReference type="SUPFAM" id="SSF55073">
    <property type="entry name" value="Nucleotide cyclase"/>
    <property type="match status" value="1"/>
</dbReference>
<dbReference type="Pfam" id="PF08668">
    <property type="entry name" value="HDOD"/>
    <property type="match status" value="1"/>
</dbReference>
<dbReference type="PANTHER" id="PTHR45138:SF9">
    <property type="entry name" value="DIGUANYLATE CYCLASE DGCM-RELATED"/>
    <property type="match status" value="1"/>
</dbReference>
<evidence type="ECO:0000259" key="3">
    <source>
        <dbReference type="PROSITE" id="PS50887"/>
    </source>
</evidence>
<keyword evidence="5" id="KW-0548">Nucleotidyltransferase</keyword>
<dbReference type="FunFam" id="3.30.70.270:FF:000001">
    <property type="entry name" value="Diguanylate cyclase domain protein"/>
    <property type="match status" value="1"/>
</dbReference>
<evidence type="ECO:0000313" key="6">
    <source>
        <dbReference type="Proteomes" id="UP000187735"/>
    </source>
</evidence>
<dbReference type="CDD" id="cd01949">
    <property type="entry name" value="GGDEF"/>
    <property type="match status" value="1"/>
</dbReference>
<dbReference type="GO" id="GO:0043709">
    <property type="term" value="P:cell adhesion involved in single-species biofilm formation"/>
    <property type="evidence" value="ECO:0007669"/>
    <property type="project" value="TreeGrafter"/>
</dbReference>
<dbReference type="InterPro" id="IPR000160">
    <property type="entry name" value="GGDEF_dom"/>
</dbReference>
<evidence type="ECO:0000256" key="2">
    <source>
        <dbReference type="ARBA" id="ARBA00034247"/>
    </source>
</evidence>
<proteinExistence type="predicted"/>
<keyword evidence="6" id="KW-1185">Reference proteome</keyword>
<evidence type="ECO:0000259" key="4">
    <source>
        <dbReference type="PROSITE" id="PS51833"/>
    </source>
</evidence>
<dbReference type="PANTHER" id="PTHR45138">
    <property type="entry name" value="REGULATORY COMPONENTS OF SENSORY TRANSDUCTION SYSTEM"/>
    <property type="match status" value="1"/>
</dbReference>
<comment type="catalytic activity">
    <reaction evidence="2">
        <text>2 GTP = 3',3'-c-di-GMP + 2 diphosphate</text>
        <dbReference type="Rhea" id="RHEA:24898"/>
        <dbReference type="ChEBI" id="CHEBI:33019"/>
        <dbReference type="ChEBI" id="CHEBI:37565"/>
        <dbReference type="ChEBI" id="CHEBI:58805"/>
        <dbReference type="EC" id="2.7.7.65"/>
    </reaction>
</comment>
<dbReference type="KEGG" id="fmr:Fuma_03738"/>
<dbReference type="InterPro" id="IPR029787">
    <property type="entry name" value="Nucleotide_cyclase"/>
</dbReference>
<dbReference type="SMART" id="SM00267">
    <property type="entry name" value="GGDEF"/>
    <property type="match status" value="1"/>
</dbReference>
<dbReference type="NCBIfam" id="TIGR00254">
    <property type="entry name" value="GGDEF"/>
    <property type="match status" value="1"/>
</dbReference>
<gene>
    <name evidence="5" type="primary">dosC_2</name>
    <name evidence="5" type="ORF">Fuma_03738</name>
</gene>
<dbReference type="STRING" id="1891926.Fuma_03738"/>
<feature type="domain" description="GGDEF" evidence="3">
    <location>
        <begin position="365"/>
        <end position="499"/>
    </location>
</feature>
<dbReference type="Gene3D" id="3.30.70.270">
    <property type="match status" value="1"/>
</dbReference>
<evidence type="ECO:0000313" key="5">
    <source>
        <dbReference type="EMBL" id="APZ94115.1"/>
    </source>
</evidence>
<dbReference type="PROSITE" id="PS50887">
    <property type="entry name" value="GGDEF"/>
    <property type="match status" value="1"/>
</dbReference>
<dbReference type="Gene3D" id="1.10.3210.10">
    <property type="entry name" value="Hypothetical protein af1432"/>
    <property type="match status" value="1"/>
</dbReference>
<dbReference type="Pfam" id="PF00990">
    <property type="entry name" value="GGDEF"/>
    <property type="match status" value="1"/>
</dbReference>
<protein>
    <recommendedName>
        <fullName evidence="1">diguanylate cyclase</fullName>
        <ecNumber evidence="1">2.7.7.65</ecNumber>
    </recommendedName>
</protein>
<dbReference type="Proteomes" id="UP000187735">
    <property type="component" value="Chromosome"/>
</dbReference>
<dbReference type="RefSeq" id="WP_077025472.1">
    <property type="nucleotide sequence ID" value="NZ_CP017641.1"/>
</dbReference>
<dbReference type="AlphaFoldDB" id="A0A1P8WJ81"/>
<feature type="domain" description="HDOD" evidence="4">
    <location>
        <begin position="11"/>
        <end position="206"/>
    </location>
</feature>
<dbReference type="InterPro" id="IPR013976">
    <property type="entry name" value="HDOD"/>
</dbReference>
<dbReference type="SUPFAM" id="SSF109604">
    <property type="entry name" value="HD-domain/PDEase-like"/>
    <property type="match status" value="1"/>
</dbReference>
<dbReference type="GO" id="GO:1902201">
    <property type="term" value="P:negative regulation of bacterial-type flagellum-dependent cell motility"/>
    <property type="evidence" value="ECO:0007669"/>
    <property type="project" value="TreeGrafter"/>
</dbReference>
<dbReference type="PROSITE" id="PS51833">
    <property type="entry name" value="HDOD"/>
    <property type="match status" value="1"/>
</dbReference>
<reference evidence="5 6" key="1">
    <citation type="journal article" date="2016" name="Front. Microbiol.">
        <title>Fuerstia marisgermanicae gen. nov., sp. nov., an Unusual Member of the Phylum Planctomycetes from the German Wadden Sea.</title>
        <authorList>
            <person name="Kohn T."/>
            <person name="Heuer A."/>
            <person name="Jogler M."/>
            <person name="Vollmers J."/>
            <person name="Boedeker C."/>
            <person name="Bunk B."/>
            <person name="Rast P."/>
            <person name="Borchert D."/>
            <person name="Glockner I."/>
            <person name="Freese H.M."/>
            <person name="Klenk H.P."/>
            <person name="Overmann J."/>
            <person name="Kaster A.K."/>
            <person name="Rohde M."/>
            <person name="Wiegand S."/>
            <person name="Jogler C."/>
        </authorList>
    </citation>
    <scope>NUCLEOTIDE SEQUENCE [LARGE SCALE GENOMIC DNA]</scope>
    <source>
        <strain evidence="5 6">NH11</strain>
    </source>
</reference>
<organism evidence="5 6">
    <name type="scientific">Fuerstiella marisgermanici</name>
    <dbReference type="NCBI Taxonomy" id="1891926"/>
    <lineage>
        <taxon>Bacteria</taxon>
        <taxon>Pseudomonadati</taxon>
        <taxon>Planctomycetota</taxon>
        <taxon>Planctomycetia</taxon>
        <taxon>Planctomycetales</taxon>
        <taxon>Planctomycetaceae</taxon>
        <taxon>Fuerstiella</taxon>
    </lineage>
</organism>
<dbReference type="EMBL" id="CP017641">
    <property type="protein sequence ID" value="APZ94115.1"/>
    <property type="molecule type" value="Genomic_DNA"/>
</dbReference>
<sequence length="540" mass="58730">MLKSTKKLSRLPTLPTIAMEILRVFGDPDAPIQRISELVQTDPALASKILKAANSSRFGLPREVADVRQAITLMGKAKITPLVLGFSLVSESVADGEQGELFKKFWLRSFVRATAAEVLGSVHGAAIAAECFTLNLLAGIGQLGMMKQAPEDYIECMKRVQAGDVSISEAERSAFGLTHLELSSKMLTDSGMPKRFVEAIQALAEPEKSNNLTVESSRLYEILTTAAAFARYLCDHDRGVALVVLKEQLDNRAADSNSMDELTTAVRTKLQNSAALFDIDTSVIPEPEALLNEALEQLSEFTETMNDASEPSIPAELVAENGWLKQQVQSLVIQTSTDALTGVANRSYFDRRLDEMNKHCLRSGIIYGVAVVDIDHFKEVNDTYGHQAGDEVLKCVADCLRNATRSNETLARYGGEEFVVLLDNIPEQGMYICGERLRTAVEAMKFEFNGTPIPITVSIGLANGLPSGESFGETLFGLADAALYQAKQSGRNCVVVDYFSQSGGRPTRNSTCALRSAATISDDEVVPTYSYSSPSIELEP</sequence>
<evidence type="ECO:0000256" key="1">
    <source>
        <dbReference type="ARBA" id="ARBA00012528"/>
    </source>
</evidence>
<keyword evidence="5" id="KW-0808">Transferase</keyword>